<evidence type="ECO:0000256" key="14">
    <source>
        <dbReference type="PIRNR" id="PIRNR006337"/>
    </source>
</evidence>
<dbReference type="InterPro" id="IPR022567">
    <property type="entry name" value="DUF3459"/>
</dbReference>
<evidence type="ECO:0000259" key="18">
    <source>
        <dbReference type="SMART" id="SM00642"/>
    </source>
</evidence>
<dbReference type="EMBL" id="JACHIO010000012">
    <property type="protein sequence ID" value="MBB5064741.1"/>
    <property type="molecule type" value="Genomic_DNA"/>
</dbReference>
<evidence type="ECO:0000256" key="6">
    <source>
        <dbReference type="ARBA" id="ARBA00022490"/>
    </source>
</evidence>
<dbReference type="InterPro" id="IPR013783">
    <property type="entry name" value="Ig-like_fold"/>
</dbReference>
<keyword evidence="7 14" id="KW-0378">Hydrolase</keyword>
<accession>A0A7W8EAH7</accession>
<comment type="pathway">
    <text evidence="2 14">Glycan biosynthesis; trehalose biosynthesis.</text>
</comment>
<name>A0A7W8EAH7_9BACT</name>
<comment type="caution">
    <text evidence="19">The sequence shown here is derived from an EMBL/GenBank/DDBJ whole genome shotgun (WGS) entry which is preliminary data.</text>
</comment>
<feature type="domain" description="Glycosyl hydrolase family 13 catalytic" evidence="18">
    <location>
        <begin position="101"/>
        <end position="445"/>
    </location>
</feature>
<evidence type="ECO:0000256" key="11">
    <source>
        <dbReference type="ARBA" id="ARBA00033284"/>
    </source>
</evidence>
<evidence type="ECO:0000313" key="19">
    <source>
        <dbReference type="EMBL" id="MBB5064741.1"/>
    </source>
</evidence>
<evidence type="ECO:0000256" key="9">
    <source>
        <dbReference type="ARBA" id="ARBA00023295"/>
    </source>
</evidence>
<feature type="active site" description="Proton donor" evidence="15">
    <location>
        <position position="284"/>
    </location>
</feature>
<feature type="binding site" evidence="16">
    <location>
        <begin position="377"/>
        <end position="382"/>
    </location>
    <ligand>
        <name>substrate</name>
    </ligand>
</feature>
<dbReference type="AlphaFoldDB" id="A0A7W8EAH7"/>
<dbReference type="SMART" id="SM00642">
    <property type="entry name" value="Aamy"/>
    <property type="match status" value="1"/>
</dbReference>
<organism evidence="19 20">
    <name type="scientific">Granulicella mallensis</name>
    <dbReference type="NCBI Taxonomy" id="940614"/>
    <lineage>
        <taxon>Bacteria</taxon>
        <taxon>Pseudomonadati</taxon>
        <taxon>Acidobacteriota</taxon>
        <taxon>Terriglobia</taxon>
        <taxon>Terriglobales</taxon>
        <taxon>Acidobacteriaceae</taxon>
        <taxon>Granulicella</taxon>
    </lineage>
</organism>
<dbReference type="PIRSF" id="PIRSF006337">
    <property type="entry name" value="Trehalose_TreZ"/>
    <property type="match status" value="1"/>
</dbReference>
<evidence type="ECO:0000256" key="15">
    <source>
        <dbReference type="PIRSR" id="PIRSR006337-1"/>
    </source>
</evidence>
<evidence type="ECO:0000256" key="7">
    <source>
        <dbReference type="ARBA" id="ARBA00022801"/>
    </source>
</evidence>
<dbReference type="GO" id="GO:0033942">
    <property type="term" value="F:4-alpha-D-(1-&gt;4)-alpha-D-glucanotrehalose trehalohydrolase activity"/>
    <property type="evidence" value="ECO:0007669"/>
    <property type="project" value="UniProtKB-EC"/>
</dbReference>
<feature type="active site" description="Nucleophile" evidence="15">
    <location>
        <position position="247"/>
    </location>
</feature>
<keyword evidence="8" id="KW-0119">Carbohydrate metabolism</keyword>
<evidence type="ECO:0000256" key="4">
    <source>
        <dbReference type="ARBA" id="ARBA00012268"/>
    </source>
</evidence>
<dbReference type="CDD" id="cd11325">
    <property type="entry name" value="AmyAc_GTHase"/>
    <property type="match status" value="1"/>
</dbReference>
<evidence type="ECO:0000256" key="8">
    <source>
        <dbReference type="ARBA" id="ARBA00023277"/>
    </source>
</evidence>
<dbReference type="UniPathway" id="UPA00299"/>
<comment type="similarity">
    <text evidence="3 14">Belongs to the glycosyl hydrolase 13 family.</text>
</comment>
<dbReference type="InterPro" id="IPR012768">
    <property type="entry name" value="Trehalose_TreZ"/>
</dbReference>
<dbReference type="Pfam" id="PF00128">
    <property type="entry name" value="Alpha-amylase"/>
    <property type="match status" value="1"/>
</dbReference>
<evidence type="ECO:0000313" key="20">
    <source>
        <dbReference type="Proteomes" id="UP000584867"/>
    </source>
</evidence>
<comment type="catalytic activity">
    <reaction evidence="12 14">
        <text>hydrolysis of (1-&gt;4)-alpha-D-glucosidic linkage in 4-alpha-D-[(1-&gt;4)-alpha-D-glucanosyl]n trehalose to yield trehalose and (1-&gt;4)-alpha-D-glucan.</text>
        <dbReference type="EC" id="3.2.1.141"/>
    </reaction>
</comment>
<dbReference type="InterPro" id="IPR014756">
    <property type="entry name" value="Ig_E-set"/>
</dbReference>
<dbReference type="GO" id="GO:0005737">
    <property type="term" value="C:cytoplasm"/>
    <property type="evidence" value="ECO:0007669"/>
    <property type="project" value="UniProtKB-SubCell"/>
</dbReference>
<dbReference type="EC" id="3.2.1.141" evidence="4 13"/>
<evidence type="ECO:0000256" key="5">
    <source>
        <dbReference type="ARBA" id="ARBA00015938"/>
    </source>
</evidence>
<evidence type="ECO:0000256" key="17">
    <source>
        <dbReference type="PIRSR" id="PIRSR006337-3"/>
    </source>
</evidence>
<evidence type="ECO:0000256" key="10">
    <source>
        <dbReference type="ARBA" id="ARBA00032057"/>
    </source>
</evidence>
<dbReference type="Gene3D" id="1.10.10.760">
    <property type="entry name" value="E-set domains of sugar-utilizing enzymes"/>
    <property type="match status" value="1"/>
</dbReference>
<gene>
    <name evidence="19" type="ORF">HDF15_003101</name>
</gene>
<feature type="binding site" evidence="16">
    <location>
        <begin position="309"/>
        <end position="313"/>
    </location>
    <ligand>
        <name>substrate</name>
    </ligand>
</feature>
<evidence type="ECO:0000256" key="16">
    <source>
        <dbReference type="PIRSR" id="PIRSR006337-2"/>
    </source>
</evidence>
<evidence type="ECO:0000256" key="13">
    <source>
        <dbReference type="NCBIfam" id="TIGR02402"/>
    </source>
</evidence>
<comment type="subcellular location">
    <subcellularLocation>
        <location evidence="1 15">Cytoplasm</location>
    </subcellularLocation>
</comment>
<dbReference type="Gene3D" id="2.60.40.10">
    <property type="entry name" value="Immunoglobulins"/>
    <property type="match status" value="1"/>
</dbReference>
<dbReference type="SUPFAM" id="SSF81296">
    <property type="entry name" value="E set domains"/>
    <property type="match status" value="1"/>
</dbReference>
<dbReference type="SUPFAM" id="SSF51445">
    <property type="entry name" value="(Trans)glycosidases"/>
    <property type="match status" value="1"/>
</dbReference>
<dbReference type="Gene3D" id="3.20.20.80">
    <property type="entry name" value="Glycosidases"/>
    <property type="match status" value="1"/>
</dbReference>
<protein>
    <recommendedName>
        <fullName evidence="5 13">Malto-oligosyltrehalose trehalohydrolase</fullName>
        <shortName evidence="14">MTHase</shortName>
        <ecNumber evidence="4 13">3.2.1.141</ecNumber>
    </recommendedName>
    <alternativeName>
        <fullName evidence="11 14">4-alpha-D-((1-&gt;4)-alpha-D-glucano)trehalose trehalohydrolase</fullName>
    </alternativeName>
    <alternativeName>
        <fullName evidence="10 14">Maltooligosyl trehalose trehalohydrolase</fullName>
    </alternativeName>
</protein>
<evidence type="ECO:0000256" key="2">
    <source>
        <dbReference type="ARBA" id="ARBA00005199"/>
    </source>
</evidence>
<dbReference type="GO" id="GO:0005992">
    <property type="term" value="P:trehalose biosynthetic process"/>
    <property type="evidence" value="ECO:0007669"/>
    <property type="project" value="UniProtKB-UniRule"/>
</dbReference>
<dbReference type="Pfam" id="PF11941">
    <property type="entry name" value="DUF3459"/>
    <property type="match status" value="1"/>
</dbReference>
<dbReference type="PANTHER" id="PTHR43651:SF11">
    <property type="entry name" value="MALTO-OLIGOSYLTREHALOSE TREHALOHYDROLASE"/>
    <property type="match status" value="1"/>
</dbReference>
<evidence type="ECO:0000256" key="12">
    <source>
        <dbReference type="ARBA" id="ARBA00034013"/>
    </source>
</evidence>
<keyword evidence="9 14" id="KW-0326">Glycosidase</keyword>
<feature type="binding site" evidence="16">
    <location>
        <begin position="245"/>
        <end position="250"/>
    </location>
    <ligand>
        <name>substrate</name>
    </ligand>
</feature>
<dbReference type="InterPro" id="IPR006047">
    <property type="entry name" value="GH13_cat_dom"/>
</dbReference>
<dbReference type="InterPro" id="IPR017853">
    <property type="entry name" value="GH"/>
</dbReference>
<keyword evidence="6" id="KW-0963">Cytoplasm</keyword>
<feature type="site" description="Transition state stabilizer" evidence="17">
    <location>
        <position position="378"/>
    </location>
</feature>
<dbReference type="Proteomes" id="UP000584867">
    <property type="component" value="Unassembled WGS sequence"/>
</dbReference>
<dbReference type="RefSeq" id="WP_184256886.1">
    <property type="nucleotide sequence ID" value="NZ_JACHIO010000012.1"/>
</dbReference>
<reference evidence="19 20" key="1">
    <citation type="submission" date="2020-08" db="EMBL/GenBank/DDBJ databases">
        <title>Genomic Encyclopedia of Type Strains, Phase IV (KMG-V): Genome sequencing to study the core and pangenomes of soil and plant-associated prokaryotes.</title>
        <authorList>
            <person name="Whitman W."/>
        </authorList>
    </citation>
    <scope>NUCLEOTIDE SEQUENCE [LARGE SCALE GENOMIC DNA]</scope>
    <source>
        <strain evidence="19 20">X5P3</strain>
    </source>
</reference>
<dbReference type="PANTHER" id="PTHR43651">
    <property type="entry name" value="1,4-ALPHA-GLUCAN-BRANCHING ENZYME"/>
    <property type="match status" value="1"/>
</dbReference>
<dbReference type="InterPro" id="IPR044901">
    <property type="entry name" value="Trehalose_TreZ_E-set_sf"/>
</dbReference>
<proteinExistence type="inferred from homology"/>
<dbReference type="NCBIfam" id="TIGR02402">
    <property type="entry name" value="trehalose_TreZ"/>
    <property type="match status" value="1"/>
</dbReference>
<evidence type="ECO:0000256" key="1">
    <source>
        <dbReference type="ARBA" id="ARBA00004496"/>
    </source>
</evidence>
<evidence type="ECO:0000256" key="3">
    <source>
        <dbReference type="ARBA" id="ARBA00008061"/>
    </source>
</evidence>
<sequence>MHEFAVWAPKAKRMTLKLGEQLLPMEGPNDHGWWRTVCMEARCGDDYAYLIDDDPTPYPDPRSLWQPYGVHGVSRLYDHRLFPWTDQRWQGPPLFGAVLYELHIGTFTKEGTFDSAIERLDHLVELGITHVEIMPVAESPGNHGWGYDGVALSAVTNKYGGPDGLKRFVDACHNKGLAVILDVVYNHFGPTGNYTHKFGPYLTEKHKTPWGDGVNFEDTGSDEVRRFFCDNAIMWLLEYHIDGLRLDAVHELTDRSAVHFMEQLSAEVETVGAMLGRKLVLIAESDLNDPKVVRPREAGGYGMDAQWSDDFHHALFTLLHTGNGGYYDDFGRFSYLAKALKEMFVFDGNYSIYRGRSHGRPIDGLSAHHFISFIQNHDQVGNRATGDRLEHIVGLDAAKVALGMVLTAPFIPMLFMGEEFAASTPFLYFADHEDEQMAKLVFEGRKNEFAAFGFEEAEQIPNPEKPETFEASKLKWDEVHEGKHAEMLDWTKKLLHLRRHSLSLNDGDLSHVLIDCHEEERWLTMQRGRMLVVLNLGDKLARVKTPGQYVLALASKPEVAVAPGEVGMPPMSFAVFSAEGRERVS</sequence>